<evidence type="ECO:0000313" key="2">
    <source>
        <dbReference type="EMBL" id="MDV6283615.1"/>
    </source>
</evidence>
<dbReference type="InterPro" id="IPR032710">
    <property type="entry name" value="NTF2-like_dom_sf"/>
</dbReference>
<keyword evidence="2" id="KW-0378">Hydrolase</keyword>
<dbReference type="InterPro" id="IPR050266">
    <property type="entry name" value="AB_hydrolase_sf"/>
</dbReference>
<dbReference type="Gene3D" id="3.40.50.1820">
    <property type="entry name" value="alpha/beta hydrolase"/>
    <property type="match status" value="1"/>
</dbReference>
<dbReference type="EMBL" id="JAWLKA010000014">
    <property type="protein sequence ID" value="MDV6283615.1"/>
    <property type="molecule type" value="Genomic_DNA"/>
</dbReference>
<name>A0ABU4CK64_RHOJO</name>
<dbReference type="PRINTS" id="PR00111">
    <property type="entry name" value="ABHYDROLASE"/>
</dbReference>
<dbReference type="Gene3D" id="3.10.450.50">
    <property type="match status" value="1"/>
</dbReference>
<keyword evidence="3" id="KW-1185">Reference proteome</keyword>
<organism evidence="2 3">
    <name type="scientific">Rhodococcus jostii</name>
    <dbReference type="NCBI Taxonomy" id="132919"/>
    <lineage>
        <taxon>Bacteria</taxon>
        <taxon>Bacillati</taxon>
        <taxon>Actinomycetota</taxon>
        <taxon>Actinomycetes</taxon>
        <taxon>Mycobacteriales</taxon>
        <taxon>Nocardiaceae</taxon>
        <taxon>Rhodococcus</taxon>
    </lineage>
</organism>
<dbReference type="SUPFAM" id="SSF54427">
    <property type="entry name" value="NTF2-like"/>
    <property type="match status" value="1"/>
</dbReference>
<gene>
    <name evidence="2" type="ORF">R3Q59_24270</name>
</gene>
<dbReference type="PANTHER" id="PTHR43798">
    <property type="entry name" value="MONOACYLGLYCEROL LIPASE"/>
    <property type="match status" value="1"/>
</dbReference>
<dbReference type="Proteomes" id="UP001185737">
    <property type="component" value="Unassembled WGS sequence"/>
</dbReference>
<accession>A0ABU4CK64</accession>
<dbReference type="InterPro" id="IPR029058">
    <property type="entry name" value="AB_hydrolase_fold"/>
</dbReference>
<reference evidence="2 3" key="1">
    <citation type="submission" date="2023-10" db="EMBL/GenBank/DDBJ databases">
        <title>Development of a sustainable strategy for remediation of hydrocarbon-contaminated territories based on the waste exchange concept.</title>
        <authorList>
            <person name="Krivoruchko A."/>
        </authorList>
    </citation>
    <scope>NUCLEOTIDE SEQUENCE [LARGE SCALE GENOMIC DNA]</scope>
    <source>
        <strain evidence="2 3">IEGM 60</strain>
    </source>
</reference>
<dbReference type="Pfam" id="PF12697">
    <property type="entry name" value="Abhydrolase_6"/>
    <property type="match status" value="1"/>
</dbReference>
<feature type="domain" description="AB hydrolase-1" evidence="1">
    <location>
        <begin position="25"/>
        <end position="250"/>
    </location>
</feature>
<comment type="caution">
    <text evidence="2">The sequence shown here is derived from an EMBL/GenBank/DDBJ whole genome shotgun (WGS) entry which is preliminary data.</text>
</comment>
<dbReference type="GO" id="GO:0016787">
    <property type="term" value="F:hydrolase activity"/>
    <property type="evidence" value="ECO:0007669"/>
    <property type="project" value="UniProtKB-KW"/>
</dbReference>
<protein>
    <submittedName>
        <fullName evidence="2">Alpha/beta hydrolase</fullName>
    </submittedName>
</protein>
<proteinExistence type="predicted"/>
<dbReference type="SUPFAM" id="SSF53474">
    <property type="entry name" value="alpha/beta-Hydrolases"/>
    <property type="match status" value="1"/>
</dbReference>
<evidence type="ECO:0000313" key="3">
    <source>
        <dbReference type="Proteomes" id="UP001185737"/>
    </source>
</evidence>
<dbReference type="RefSeq" id="WP_317569790.1">
    <property type="nucleotide sequence ID" value="NZ_JAWLKA010000014.1"/>
</dbReference>
<dbReference type="InterPro" id="IPR000073">
    <property type="entry name" value="AB_hydrolase_1"/>
</dbReference>
<evidence type="ECO:0000259" key="1">
    <source>
        <dbReference type="Pfam" id="PF12697"/>
    </source>
</evidence>
<sequence>MADAAVVQVIDTAVTRRGDGQFMAVFVHGFLDDRHVWDNVVSQLDAPEFEFVQIDLAGSGARADAEGPFDYDHFTADVGAVVDHIGKPFVMIGHSMGSAIAELVAAARPNRAMGLLLLAPVPLAGVGMPAEAIESFGGLGGDKEGQCALRKQLSAGMPGPELERIVTAGAQLRPDVVAALADCWNGGHPDGVSPSRYAGAGLVLTGAADPFVTADVVSAGVTSRLPQATTAVVEGAGHWPHMEQASAVAAQTSEFLERTAAEFLAEAREQGWTQAFADKTESSFAEKFTEDVVLEASALQRPAEGRDLVKVILATASGIYESLTFTHEASHGSRTYLEWEATAFGGLKLFGITVLSKNEDGKIARAAIHHRPLGALQKFSGELRQRLDGTVDSSYFHGD</sequence>